<name>A0A919VV59_9ACTN</name>
<dbReference type="AlphaFoldDB" id="A0A919VV59"/>
<accession>A0A919VV59</accession>
<reference evidence="2" key="1">
    <citation type="submission" date="2021-03" db="EMBL/GenBank/DDBJ databases">
        <title>Whole genome shotgun sequence of Actinoplanes auranticolor NBRC 12245.</title>
        <authorList>
            <person name="Komaki H."/>
            <person name="Tamura T."/>
        </authorList>
    </citation>
    <scope>NUCLEOTIDE SEQUENCE</scope>
    <source>
        <strain evidence="2">NBRC 12245</strain>
    </source>
</reference>
<evidence type="ECO:0000256" key="1">
    <source>
        <dbReference type="SAM" id="MobiDB-lite"/>
    </source>
</evidence>
<evidence type="ECO:0000313" key="3">
    <source>
        <dbReference type="Proteomes" id="UP000681340"/>
    </source>
</evidence>
<organism evidence="2 3">
    <name type="scientific">Actinoplanes auranticolor</name>
    <dbReference type="NCBI Taxonomy" id="47988"/>
    <lineage>
        <taxon>Bacteria</taxon>
        <taxon>Bacillati</taxon>
        <taxon>Actinomycetota</taxon>
        <taxon>Actinomycetes</taxon>
        <taxon>Micromonosporales</taxon>
        <taxon>Micromonosporaceae</taxon>
        <taxon>Actinoplanes</taxon>
    </lineage>
</organism>
<dbReference type="RefSeq" id="WP_212992917.1">
    <property type="nucleotide sequence ID" value="NZ_BAABEA010000023.1"/>
</dbReference>
<dbReference type="Proteomes" id="UP000681340">
    <property type="component" value="Unassembled WGS sequence"/>
</dbReference>
<dbReference type="EMBL" id="BOQL01000062">
    <property type="protein sequence ID" value="GIM76375.1"/>
    <property type="molecule type" value="Genomic_DNA"/>
</dbReference>
<comment type="caution">
    <text evidence="2">The sequence shown here is derived from an EMBL/GenBank/DDBJ whole genome shotgun (WGS) entry which is preliminary data.</text>
</comment>
<protein>
    <submittedName>
        <fullName evidence="2">Uncharacterized protein</fullName>
    </submittedName>
</protein>
<feature type="region of interest" description="Disordered" evidence="1">
    <location>
        <begin position="21"/>
        <end position="49"/>
    </location>
</feature>
<keyword evidence="3" id="KW-1185">Reference proteome</keyword>
<gene>
    <name evidence="2" type="ORF">Aau02nite_70540</name>
</gene>
<sequence length="274" mass="29316">MTIYLDDDEDDFIGEAYELDGDDLTDGMDEDEAEAVRDRRTTARRTPGQQALIRRAARQQLASLRRPLPTATVRDQRAASATTAVRRTQDAVRAVDLRQRVQTDEVDARVRAHGRRAEGLERAVAAGIVAAQLQATFGNTGALNNNVARTVLPLSSLLFLRPARVPAWQNPKIVAPALVAAMVLGKDLLGHDSKVASVRVTATNATRTGETVFVKAEALDARGRVIPGVTPQIVPTGATATGRPGFFQLGAAKSIAEFTATEGTASDTLVINVK</sequence>
<proteinExistence type="predicted"/>
<feature type="compositionally biased region" description="Acidic residues" evidence="1">
    <location>
        <begin position="21"/>
        <end position="33"/>
    </location>
</feature>
<evidence type="ECO:0000313" key="2">
    <source>
        <dbReference type="EMBL" id="GIM76375.1"/>
    </source>
</evidence>